<feature type="region of interest" description="Disordered" evidence="1">
    <location>
        <begin position="38"/>
        <end position="200"/>
    </location>
</feature>
<reference evidence="2" key="4">
    <citation type="submission" date="2025-09" db="UniProtKB">
        <authorList>
            <consortium name="Ensembl"/>
        </authorList>
    </citation>
    <scope>IDENTIFICATION</scope>
</reference>
<reference evidence="3" key="1">
    <citation type="journal article" date="2002" name="Science">
        <title>The draft genome of Ciona intestinalis: insights into chordate and vertebrate origins.</title>
        <authorList>
            <person name="Dehal P."/>
            <person name="Satou Y."/>
            <person name="Campbell R.K."/>
            <person name="Chapman J."/>
            <person name="Degnan B."/>
            <person name="De Tomaso A."/>
            <person name="Davidson B."/>
            <person name="Di Gregorio A."/>
            <person name="Gelpke M."/>
            <person name="Goodstein D.M."/>
            <person name="Harafuji N."/>
            <person name="Hastings K.E."/>
            <person name="Ho I."/>
            <person name="Hotta K."/>
            <person name="Huang W."/>
            <person name="Kawashima T."/>
            <person name="Lemaire P."/>
            <person name="Martinez D."/>
            <person name="Meinertzhagen I.A."/>
            <person name="Necula S."/>
            <person name="Nonaka M."/>
            <person name="Putnam N."/>
            <person name="Rash S."/>
            <person name="Saiga H."/>
            <person name="Satake M."/>
            <person name="Terry A."/>
            <person name="Yamada L."/>
            <person name="Wang H.G."/>
            <person name="Awazu S."/>
            <person name="Azumi K."/>
            <person name="Boore J."/>
            <person name="Branno M."/>
            <person name="Chin-Bow S."/>
            <person name="DeSantis R."/>
            <person name="Doyle S."/>
            <person name="Francino P."/>
            <person name="Keys D.N."/>
            <person name="Haga S."/>
            <person name="Hayashi H."/>
            <person name="Hino K."/>
            <person name="Imai K.S."/>
            <person name="Inaba K."/>
            <person name="Kano S."/>
            <person name="Kobayashi K."/>
            <person name="Kobayashi M."/>
            <person name="Lee B.I."/>
            <person name="Makabe K.W."/>
            <person name="Manohar C."/>
            <person name="Matassi G."/>
            <person name="Medina M."/>
            <person name="Mochizuki Y."/>
            <person name="Mount S."/>
            <person name="Morishita T."/>
            <person name="Miura S."/>
            <person name="Nakayama A."/>
            <person name="Nishizaka S."/>
            <person name="Nomoto H."/>
            <person name="Ohta F."/>
            <person name="Oishi K."/>
            <person name="Rigoutsos I."/>
            <person name="Sano M."/>
            <person name="Sasaki A."/>
            <person name="Sasakura Y."/>
            <person name="Shoguchi E."/>
            <person name="Shin-i T."/>
            <person name="Spagnuolo A."/>
            <person name="Stainier D."/>
            <person name="Suzuki M.M."/>
            <person name="Tassy O."/>
            <person name="Takatori N."/>
            <person name="Tokuoka M."/>
            <person name="Yagi K."/>
            <person name="Yoshizaki F."/>
            <person name="Wada S."/>
            <person name="Zhang C."/>
            <person name="Hyatt P.D."/>
            <person name="Larimer F."/>
            <person name="Detter C."/>
            <person name="Doggett N."/>
            <person name="Glavina T."/>
            <person name="Hawkins T."/>
            <person name="Richardson P."/>
            <person name="Lucas S."/>
            <person name="Kohara Y."/>
            <person name="Levine M."/>
            <person name="Satoh N."/>
            <person name="Rokhsar D.S."/>
        </authorList>
    </citation>
    <scope>NUCLEOTIDE SEQUENCE [LARGE SCALE GENOMIC DNA]</scope>
</reference>
<dbReference type="HOGENOM" id="CLU_1365823_0_0_1"/>
<sequence>MDSGLVPISPNRADMGDLAQLSEDMKLHIAQLKAQINSGDSDLKTEIEDQTEPPSSSNLLPPSPHTSLMDAGDAPEDPPPDAGELEQDPKPPEPEPHTSVKTNPVPKKRKKVKRSSLHSQSSSTPPRSITEGTEEAIPVKYLQMSSKSPRSKQTNNKQILNKKPDGICSSDIDSAAISANQPTPRSIDSRTSSSHVRIVS</sequence>
<dbReference type="Ensembl" id="ENSCINT00000036388.1">
    <property type="protein sequence ID" value="ENSCINP00000035899.1"/>
    <property type="gene ID" value="ENSCING00000023167.1"/>
</dbReference>
<organism evidence="2 3">
    <name type="scientific">Ciona intestinalis</name>
    <name type="common">Transparent sea squirt</name>
    <name type="synonym">Ascidia intestinalis</name>
    <dbReference type="NCBI Taxonomy" id="7719"/>
    <lineage>
        <taxon>Eukaryota</taxon>
        <taxon>Metazoa</taxon>
        <taxon>Chordata</taxon>
        <taxon>Tunicata</taxon>
        <taxon>Ascidiacea</taxon>
        <taxon>Phlebobranchia</taxon>
        <taxon>Cionidae</taxon>
        <taxon>Ciona</taxon>
    </lineage>
</organism>
<dbReference type="AlphaFoldDB" id="H2Y1W4"/>
<feature type="compositionally biased region" description="Polar residues" evidence="1">
    <location>
        <begin position="180"/>
        <end position="200"/>
    </location>
</feature>
<accession>H2Y1W4</accession>
<reference evidence="2" key="3">
    <citation type="submission" date="2025-08" db="UniProtKB">
        <authorList>
            <consortium name="Ensembl"/>
        </authorList>
    </citation>
    <scope>IDENTIFICATION</scope>
</reference>
<evidence type="ECO:0000256" key="1">
    <source>
        <dbReference type="SAM" id="MobiDB-lite"/>
    </source>
</evidence>
<keyword evidence="3" id="KW-1185">Reference proteome</keyword>
<protein>
    <submittedName>
        <fullName evidence="2">Uncharacterized protein</fullName>
    </submittedName>
</protein>
<feature type="compositionally biased region" description="Low complexity" evidence="1">
    <location>
        <begin position="166"/>
        <end position="179"/>
    </location>
</feature>
<feature type="compositionally biased region" description="Low complexity" evidence="1">
    <location>
        <begin position="53"/>
        <end position="72"/>
    </location>
</feature>
<name>H2Y1W4_CIOIN</name>
<reference evidence="2" key="2">
    <citation type="journal article" date="2008" name="Genome Biol.">
        <title>Improved genome assembly and evidence-based global gene model set for the chordate Ciona intestinalis: new insight into intron and operon populations.</title>
        <authorList>
            <person name="Satou Y."/>
            <person name="Mineta K."/>
            <person name="Ogasawara M."/>
            <person name="Sasakura Y."/>
            <person name="Shoguchi E."/>
            <person name="Ueno K."/>
            <person name="Yamada L."/>
            <person name="Matsumoto J."/>
            <person name="Wasserscheid J."/>
            <person name="Dewar K."/>
            <person name="Wiley G.B."/>
            <person name="Macmil S.L."/>
            <person name="Roe B.A."/>
            <person name="Zeller R.W."/>
            <person name="Hastings K.E."/>
            <person name="Lemaire P."/>
            <person name="Lindquist E."/>
            <person name="Endo T."/>
            <person name="Hotta K."/>
            <person name="Inaba K."/>
        </authorList>
    </citation>
    <scope>NUCLEOTIDE SEQUENCE [LARGE SCALE GENOMIC DNA]</scope>
    <source>
        <strain evidence="2">wild type</strain>
    </source>
</reference>
<dbReference type="EMBL" id="EAAA01002232">
    <property type="status" value="NOT_ANNOTATED_CDS"/>
    <property type="molecule type" value="Genomic_DNA"/>
</dbReference>
<proteinExistence type="predicted"/>
<feature type="compositionally biased region" description="Acidic residues" evidence="1">
    <location>
        <begin position="73"/>
        <end position="86"/>
    </location>
</feature>
<evidence type="ECO:0000313" key="2">
    <source>
        <dbReference type="Ensembl" id="ENSCINP00000035899.1"/>
    </source>
</evidence>
<feature type="compositionally biased region" description="Basic and acidic residues" evidence="1">
    <location>
        <begin position="87"/>
        <end position="98"/>
    </location>
</feature>
<feature type="compositionally biased region" description="Polar residues" evidence="1">
    <location>
        <begin position="143"/>
        <end position="159"/>
    </location>
</feature>
<evidence type="ECO:0000313" key="3">
    <source>
        <dbReference type="Proteomes" id="UP000008144"/>
    </source>
</evidence>
<feature type="compositionally biased region" description="Low complexity" evidence="1">
    <location>
        <begin position="117"/>
        <end position="128"/>
    </location>
</feature>
<dbReference type="Proteomes" id="UP000008144">
    <property type="component" value="Chromosome 5"/>
</dbReference>
<feature type="compositionally biased region" description="Basic residues" evidence="1">
    <location>
        <begin position="106"/>
        <end position="116"/>
    </location>
</feature>
<dbReference type="InParanoid" id="H2Y1W4"/>